<dbReference type="InterPro" id="IPR036188">
    <property type="entry name" value="FAD/NAD-bd_sf"/>
</dbReference>
<feature type="domain" description="Glucose-methanol-choline oxidoreductase N-terminal" evidence="12">
    <location>
        <begin position="302"/>
        <end position="316"/>
    </location>
</feature>
<dbReference type="GO" id="GO:0050660">
    <property type="term" value="F:flavin adenine dinucleotide binding"/>
    <property type="evidence" value="ECO:0007669"/>
    <property type="project" value="InterPro"/>
</dbReference>
<comment type="caution">
    <text evidence="13">The sequence shown here is derived from an EMBL/GenBank/DDBJ whole genome shotgun (WGS) entry which is preliminary data.</text>
</comment>
<dbReference type="Gene3D" id="3.30.560.10">
    <property type="entry name" value="Glucose Oxidase, domain 3"/>
    <property type="match status" value="1"/>
</dbReference>
<evidence type="ECO:0000256" key="9">
    <source>
        <dbReference type="RuleBase" id="RU003968"/>
    </source>
</evidence>
<evidence type="ECO:0000256" key="4">
    <source>
        <dbReference type="ARBA" id="ARBA00022729"/>
    </source>
</evidence>
<evidence type="ECO:0000256" key="3">
    <source>
        <dbReference type="ARBA" id="ARBA00022630"/>
    </source>
</evidence>
<keyword evidence="5 8" id="KW-0274">FAD</keyword>
<dbReference type="InterPro" id="IPR000172">
    <property type="entry name" value="GMC_OxRdtase_N"/>
</dbReference>
<comment type="cofactor">
    <cofactor evidence="1 8">
        <name>FAD</name>
        <dbReference type="ChEBI" id="CHEBI:57692"/>
    </cofactor>
</comment>
<evidence type="ECO:0000256" key="8">
    <source>
        <dbReference type="PIRSR" id="PIRSR000137-2"/>
    </source>
</evidence>
<dbReference type="PANTHER" id="PTHR11552:SF201">
    <property type="entry name" value="GLUCOSE-METHANOL-CHOLINE OXIDOREDUCTASE N-TERMINAL DOMAIN-CONTAINING PROTEIN"/>
    <property type="match status" value="1"/>
</dbReference>
<evidence type="ECO:0000256" key="1">
    <source>
        <dbReference type="ARBA" id="ARBA00001974"/>
    </source>
</evidence>
<dbReference type="GO" id="GO:0016614">
    <property type="term" value="F:oxidoreductase activity, acting on CH-OH group of donors"/>
    <property type="evidence" value="ECO:0007669"/>
    <property type="project" value="InterPro"/>
</dbReference>
<evidence type="ECO:0000313" key="13">
    <source>
        <dbReference type="EMBL" id="GJJ14381.1"/>
    </source>
</evidence>
<evidence type="ECO:0000256" key="7">
    <source>
        <dbReference type="PIRSR" id="PIRSR000137-1"/>
    </source>
</evidence>
<keyword evidence="3 9" id="KW-0285">Flavoprotein</keyword>
<keyword evidence="4 10" id="KW-0732">Signal</keyword>
<keyword evidence="14" id="KW-1185">Reference proteome</keyword>
<dbReference type="InterPro" id="IPR012132">
    <property type="entry name" value="GMC_OxRdtase"/>
</dbReference>
<dbReference type="SUPFAM" id="SSF51905">
    <property type="entry name" value="FAD/NAD(P)-binding domain"/>
    <property type="match status" value="1"/>
</dbReference>
<dbReference type="PANTHER" id="PTHR11552">
    <property type="entry name" value="GLUCOSE-METHANOL-CHOLINE GMC OXIDOREDUCTASE"/>
    <property type="match status" value="1"/>
</dbReference>
<evidence type="ECO:0000256" key="10">
    <source>
        <dbReference type="SAM" id="SignalP"/>
    </source>
</evidence>
<accession>A0AAV5ANC0</accession>
<dbReference type="Proteomes" id="UP001050691">
    <property type="component" value="Unassembled WGS sequence"/>
</dbReference>
<protein>
    <recommendedName>
        <fullName evidence="11 12">Glucose-methanol-choline oxidoreductase N-terminal domain-containing protein</fullName>
    </recommendedName>
</protein>
<feature type="active site" description="Proton donor" evidence="7">
    <location>
        <position position="550"/>
    </location>
</feature>
<dbReference type="AlphaFoldDB" id="A0AAV5ANC0"/>
<dbReference type="EMBL" id="BPWL01000009">
    <property type="protein sequence ID" value="GJJ14381.1"/>
    <property type="molecule type" value="Genomic_DNA"/>
</dbReference>
<comment type="similarity">
    <text evidence="2 9">Belongs to the GMC oxidoreductase family.</text>
</comment>
<feature type="chain" id="PRO_5043955093" description="Glucose-methanol-choline oxidoreductase N-terminal domain-containing protein" evidence="10">
    <location>
        <begin position="22"/>
        <end position="603"/>
    </location>
</feature>
<evidence type="ECO:0000259" key="11">
    <source>
        <dbReference type="PROSITE" id="PS00623"/>
    </source>
</evidence>
<evidence type="ECO:0000256" key="2">
    <source>
        <dbReference type="ARBA" id="ARBA00010790"/>
    </source>
</evidence>
<dbReference type="InterPro" id="IPR007867">
    <property type="entry name" value="GMC_OxRtase_C"/>
</dbReference>
<feature type="signal peptide" evidence="10">
    <location>
        <begin position="1"/>
        <end position="21"/>
    </location>
</feature>
<dbReference type="PROSITE" id="PS00624">
    <property type="entry name" value="GMC_OXRED_2"/>
    <property type="match status" value="1"/>
</dbReference>
<evidence type="ECO:0000313" key="14">
    <source>
        <dbReference type="Proteomes" id="UP001050691"/>
    </source>
</evidence>
<dbReference type="PIRSF" id="PIRSF000137">
    <property type="entry name" value="Alcohol_oxidase"/>
    <property type="match status" value="1"/>
</dbReference>
<reference evidence="13" key="1">
    <citation type="submission" date="2021-10" db="EMBL/GenBank/DDBJ databases">
        <title>De novo Genome Assembly of Clathrus columnatus (Basidiomycota, Fungi) Using Illumina and Nanopore Sequence Data.</title>
        <authorList>
            <person name="Ogiso-Tanaka E."/>
            <person name="Itagaki H."/>
            <person name="Hosoya T."/>
            <person name="Hosaka K."/>
        </authorList>
    </citation>
    <scope>NUCLEOTIDE SEQUENCE</scope>
    <source>
        <strain evidence="13">MO-923</strain>
    </source>
</reference>
<dbReference type="Pfam" id="PF05199">
    <property type="entry name" value="GMC_oxred_C"/>
    <property type="match status" value="1"/>
</dbReference>
<feature type="active site" description="Proton acceptor" evidence="7">
    <location>
        <position position="593"/>
    </location>
</feature>
<evidence type="ECO:0000259" key="12">
    <source>
        <dbReference type="PROSITE" id="PS00624"/>
    </source>
</evidence>
<dbReference type="Pfam" id="PF00732">
    <property type="entry name" value="GMC_oxred_N"/>
    <property type="match status" value="1"/>
</dbReference>
<evidence type="ECO:0000256" key="5">
    <source>
        <dbReference type="ARBA" id="ARBA00022827"/>
    </source>
</evidence>
<keyword evidence="6" id="KW-0560">Oxidoreductase</keyword>
<proteinExistence type="inferred from homology"/>
<name>A0AAV5ANC0_9AGAM</name>
<feature type="binding site" evidence="8">
    <location>
        <position position="261"/>
    </location>
    <ligand>
        <name>FAD</name>
        <dbReference type="ChEBI" id="CHEBI:57692"/>
    </ligand>
</feature>
<sequence length="603" mass="64745">MKVKQTANLLAVLSLATTVFSFTPDYVIIGGGTAGLTVAGRLSENPHVNVLVIESGLFVEDQPNVRFNSLRQVFVPGLTGTNSSNLTWGYKTTPQVNLNNRTLTVNAGKALGGSTIINSMIFTRGISQQYDVWGTLNNDNTWSWDGLLPYFKKSEIFTPPTAEQVANGGMQFDPSFHGFNGSVKVGYPNFYFPASTLWRESVINLGWNASPDLTNGAPQHSVGVSPDSLDAANNTRCSAACAFYVPNIHRPNLQVILNATVTRITWKPQRPGQNLTAQGVEYVQNGVTHTVPVNKEVIVSAGTIGSPKVLELSGVGNSSIIAGAGVKPVLSLPSVGENLIDHIHGWANAITNLTLSKDLLVQNQTFSNEQLALWFENRTGITLPSDVFNTSELQTLLSQANQTLSQTAEEFSNGNPALAKGLLAILEQTLNLYEQDETGTLEISAGPTPASNRPVTKYTAVNAVLYAPLSRGRTHITSSDVSIPPAVNPNYYAHPFDSVAHTAGVQLARRILQTAPLLSSFVQEFEPGVTRPTDEDVEEWLRANASSDNHPVGTASMLPSSLGGVVDTKLRVYGISNVRVVDASIIPMIVSSHLAADMIINQS</sequence>
<gene>
    <name evidence="13" type="ORF">Clacol_008645</name>
</gene>
<organism evidence="13 14">
    <name type="scientific">Clathrus columnatus</name>
    <dbReference type="NCBI Taxonomy" id="1419009"/>
    <lineage>
        <taxon>Eukaryota</taxon>
        <taxon>Fungi</taxon>
        <taxon>Dikarya</taxon>
        <taxon>Basidiomycota</taxon>
        <taxon>Agaricomycotina</taxon>
        <taxon>Agaricomycetes</taxon>
        <taxon>Phallomycetidae</taxon>
        <taxon>Phallales</taxon>
        <taxon>Clathraceae</taxon>
        <taxon>Clathrus</taxon>
    </lineage>
</organism>
<dbReference type="SUPFAM" id="SSF54373">
    <property type="entry name" value="FAD-linked reductases, C-terminal domain"/>
    <property type="match status" value="1"/>
</dbReference>
<dbReference type="Gene3D" id="3.50.50.60">
    <property type="entry name" value="FAD/NAD(P)-binding domain"/>
    <property type="match status" value="1"/>
</dbReference>
<evidence type="ECO:0000256" key="6">
    <source>
        <dbReference type="ARBA" id="ARBA00023002"/>
    </source>
</evidence>
<dbReference type="PROSITE" id="PS00623">
    <property type="entry name" value="GMC_OXRED_1"/>
    <property type="match status" value="1"/>
</dbReference>
<feature type="domain" description="Glucose-methanol-choline oxidoreductase N-terminal" evidence="11">
    <location>
        <begin position="108"/>
        <end position="131"/>
    </location>
</feature>